<dbReference type="Pfam" id="PF00593">
    <property type="entry name" value="TonB_dep_Rec_b-barrel"/>
    <property type="match status" value="1"/>
</dbReference>
<evidence type="ECO:0000256" key="3">
    <source>
        <dbReference type="ARBA" id="ARBA00022452"/>
    </source>
</evidence>
<sequence>MPRASCLAASVAAALLLSCSVSAAEPRADEPRADNPRANEPRADQPAEAPQSEVPVLDAVVVTAVRPSSALTFETDPKLPRQPVPASDGADYLKTIPGFGAIRNGGSNADPVLRGMFGSRLNLLSNDGAMPGACPSRMDNPLSYVSPENYDRLVVVKGPQTVLWGPGASAGTVRFERERRHFQSRELQLGGSLLGGSAGRNDQVLDATHGAPSGYARLNANRSHADDYEDGDGRTVASAWNKWNSDLALGWTPDAHTVLELSAGFGDGEARYAGRSMDGAQFVRESYTLHFAHERPEGRLGAIEASVYRNLADHVMDNYSLRQPNPAGPMPMPMASNVERLTSGGRVAARWRGDGFEATAGLDAQDSRHRQRKAPGREAYRAQAWATDARFDDVGAFGEVAWRAGGRDRLVAGARVDRASATDARVTVGRMPTPNPTAGVTRHETLGAGFLRWERVPGEGALGGYIGLGRSERMPDYWELFSADRGPAGAANAFAGLDTEKTTQLDLGLEYRSRRVAVWVTAYAGRIDDYILFTYQSGGMRPTTSVAGVDADIHGGELGIELRPADHWLLGGTLAYAWGAQRDNGLALPQMPPLEARLSLGREGERWSFGTLLRAVAAQERIVLDQGNVVGRDLGPSAGFATFAVNGGYRFGDRLQLTAGIDNLFDRGYSEHLNLAGNADFGYPADPVRIGEPGRTVWMKFNLTY</sequence>
<name>A0A372DLG8_9GAMM</name>
<dbReference type="EMBL" id="QVPD01000007">
    <property type="protein sequence ID" value="RFP60400.1"/>
    <property type="molecule type" value="Genomic_DNA"/>
</dbReference>
<dbReference type="GO" id="GO:0044718">
    <property type="term" value="P:siderophore transmembrane transport"/>
    <property type="evidence" value="ECO:0007669"/>
    <property type="project" value="TreeGrafter"/>
</dbReference>
<dbReference type="InterPro" id="IPR039426">
    <property type="entry name" value="TonB-dep_rcpt-like"/>
</dbReference>
<keyword evidence="7 8" id="KW-0998">Cell outer membrane</keyword>
<accession>A0A372DLG8</accession>
<comment type="caution">
    <text evidence="14">The sequence shown here is derived from an EMBL/GenBank/DDBJ whole genome shotgun (WGS) entry which is preliminary data.</text>
</comment>
<feature type="region of interest" description="Disordered" evidence="10">
    <location>
        <begin position="24"/>
        <end position="54"/>
    </location>
</feature>
<evidence type="ECO:0000313" key="14">
    <source>
        <dbReference type="EMBL" id="RFP60400.1"/>
    </source>
</evidence>
<dbReference type="GO" id="GO:0015344">
    <property type="term" value="F:siderophore uptake transmembrane transporter activity"/>
    <property type="evidence" value="ECO:0007669"/>
    <property type="project" value="TreeGrafter"/>
</dbReference>
<evidence type="ECO:0000256" key="7">
    <source>
        <dbReference type="ARBA" id="ARBA00023237"/>
    </source>
</evidence>
<keyword evidence="2 8" id="KW-0813">Transport</keyword>
<protein>
    <submittedName>
        <fullName evidence="14">TonB-dependent copper receptor</fullName>
    </submittedName>
</protein>
<evidence type="ECO:0000259" key="13">
    <source>
        <dbReference type="Pfam" id="PF07715"/>
    </source>
</evidence>
<evidence type="ECO:0000256" key="11">
    <source>
        <dbReference type="SAM" id="SignalP"/>
    </source>
</evidence>
<dbReference type="PANTHER" id="PTHR30069:SF49">
    <property type="entry name" value="OUTER MEMBRANE PROTEIN C"/>
    <property type="match status" value="1"/>
</dbReference>
<keyword evidence="4 8" id="KW-0812">Transmembrane</keyword>
<dbReference type="GO" id="GO:0009279">
    <property type="term" value="C:cell outer membrane"/>
    <property type="evidence" value="ECO:0007669"/>
    <property type="project" value="UniProtKB-SubCell"/>
</dbReference>
<comment type="subcellular location">
    <subcellularLocation>
        <location evidence="1 8">Cell outer membrane</location>
        <topology evidence="1 8">Multi-pass membrane protein</topology>
    </subcellularLocation>
</comment>
<dbReference type="Proteomes" id="UP000262917">
    <property type="component" value="Unassembled WGS sequence"/>
</dbReference>
<dbReference type="OrthoDB" id="5332150at2"/>
<keyword evidence="3 8" id="KW-1134">Transmembrane beta strand</keyword>
<dbReference type="CDD" id="cd01347">
    <property type="entry name" value="ligand_gated_channel"/>
    <property type="match status" value="1"/>
</dbReference>
<dbReference type="PROSITE" id="PS52016">
    <property type="entry name" value="TONB_DEPENDENT_REC_3"/>
    <property type="match status" value="1"/>
</dbReference>
<feature type="domain" description="TonB-dependent receptor-like beta-barrel" evidence="12">
    <location>
        <begin position="224"/>
        <end position="664"/>
    </location>
</feature>
<dbReference type="InterPro" id="IPR000531">
    <property type="entry name" value="Beta-barrel_TonB"/>
</dbReference>
<evidence type="ECO:0000313" key="15">
    <source>
        <dbReference type="Proteomes" id="UP000262917"/>
    </source>
</evidence>
<dbReference type="Pfam" id="PF07715">
    <property type="entry name" value="Plug"/>
    <property type="match status" value="1"/>
</dbReference>
<dbReference type="Gene3D" id="2.170.130.10">
    <property type="entry name" value="TonB-dependent receptor, plug domain"/>
    <property type="match status" value="1"/>
</dbReference>
<feature type="compositionally biased region" description="Basic and acidic residues" evidence="10">
    <location>
        <begin position="26"/>
        <end position="45"/>
    </location>
</feature>
<evidence type="ECO:0000256" key="2">
    <source>
        <dbReference type="ARBA" id="ARBA00022448"/>
    </source>
</evidence>
<dbReference type="InterPro" id="IPR036942">
    <property type="entry name" value="Beta-barrel_TonB_sf"/>
</dbReference>
<evidence type="ECO:0000256" key="1">
    <source>
        <dbReference type="ARBA" id="ARBA00004571"/>
    </source>
</evidence>
<dbReference type="InterPro" id="IPR010100">
    <property type="entry name" value="TonB-dep_Cu_rcpt"/>
</dbReference>
<evidence type="ECO:0000256" key="10">
    <source>
        <dbReference type="SAM" id="MobiDB-lite"/>
    </source>
</evidence>
<comment type="similarity">
    <text evidence="8 9">Belongs to the TonB-dependent receptor family.</text>
</comment>
<proteinExistence type="inferred from homology"/>
<reference evidence="14 15" key="1">
    <citation type="submission" date="2018-08" db="EMBL/GenBank/DDBJ databases">
        <title>Lysobacter weifangensis sp. nov., a new member of the family 'Xanthomonadaceae', isolated from soil in a farmland.</title>
        <authorList>
            <person name="Zhao H."/>
        </authorList>
    </citation>
    <scope>NUCLEOTIDE SEQUENCE [LARGE SCALE GENOMIC DNA]</scope>
    <source>
        <strain evidence="14 15">WF-2</strain>
    </source>
</reference>
<keyword evidence="6 8" id="KW-0472">Membrane</keyword>
<evidence type="ECO:0000256" key="9">
    <source>
        <dbReference type="RuleBase" id="RU003357"/>
    </source>
</evidence>
<dbReference type="InterPro" id="IPR012910">
    <property type="entry name" value="Plug_dom"/>
</dbReference>
<keyword evidence="11" id="KW-0732">Signal</keyword>
<keyword evidence="14" id="KW-0675">Receptor</keyword>
<dbReference type="NCBIfam" id="TIGR01778">
    <property type="entry name" value="TonB-copper"/>
    <property type="match status" value="1"/>
</dbReference>
<feature type="signal peptide" evidence="11">
    <location>
        <begin position="1"/>
        <end position="23"/>
    </location>
</feature>
<evidence type="ECO:0000256" key="6">
    <source>
        <dbReference type="ARBA" id="ARBA00023136"/>
    </source>
</evidence>
<keyword evidence="15" id="KW-1185">Reference proteome</keyword>
<dbReference type="Gene3D" id="2.40.170.20">
    <property type="entry name" value="TonB-dependent receptor, beta-barrel domain"/>
    <property type="match status" value="1"/>
</dbReference>
<feature type="domain" description="TonB-dependent receptor plug" evidence="13">
    <location>
        <begin position="85"/>
        <end position="172"/>
    </location>
</feature>
<evidence type="ECO:0000259" key="12">
    <source>
        <dbReference type="Pfam" id="PF00593"/>
    </source>
</evidence>
<evidence type="ECO:0000256" key="4">
    <source>
        <dbReference type="ARBA" id="ARBA00022692"/>
    </source>
</evidence>
<organism evidence="14 15">
    <name type="scientific">Cognatiluteimonas weifangensis</name>
    <dbReference type="NCBI Taxonomy" id="2303539"/>
    <lineage>
        <taxon>Bacteria</taxon>
        <taxon>Pseudomonadati</taxon>
        <taxon>Pseudomonadota</taxon>
        <taxon>Gammaproteobacteria</taxon>
        <taxon>Lysobacterales</taxon>
        <taxon>Lysobacteraceae</taxon>
        <taxon>Cognatiluteimonas</taxon>
    </lineage>
</organism>
<dbReference type="PANTHER" id="PTHR30069">
    <property type="entry name" value="TONB-DEPENDENT OUTER MEMBRANE RECEPTOR"/>
    <property type="match status" value="1"/>
</dbReference>
<dbReference type="AlphaFoldDB" id="A0A372DLG8"/>
<evidence type="ECO:0000256" key="5">
    <source>
        <dbReference type="ARBA" id="ARBA00023077"/>
    </source>
</evidence>
<dbReference type="InterPro" id="IPR037066">
    <property type="entry name" value="Plug_dom_sf"/>
</dbReference>
<dbReference type="SUPFAM" id="SSF56935">
    <property type="entry name" value="Porins"/>
    <property type="match status" value="1"/>
</dbReference>
<gene>
    <name evidence="14" type="ORF">D0Y53_07990</name>
</gene>
<feature type="chain" id="PRO_5016728848" evidence="11">
    <location>
        <begin position="24"/>
        <end position="705"/>
    </location>
</feature>
<keyword evidence="5 9" id="KW-0798">TonB box</keyword>
<evidence type="ECO:0000256" key="8">
    <source>
        <dbReference type="PROSITE-ProRule" id="PRU01360"/>
    </source>
</evidence>
<dbReference type="PROSITE" id="PS51257">
    <property type="entry name" value="PROKAR_LIPOPROTEIN"/>
    <property type="match status" value="1"/>
</dbReference>